<dbReference type="GO" id="GO:0005634">
    <property type="term" value="C:nucleus"/>
    <property type="evidence" value="ECO:0007669"/>
    <property type="project" value="UniProtKB-SubCell"/>
</dbReference>
<dbReference type="InterPro" id="IPR016024">
    <property type="entry name" value="ARM-type_fold"/>
</dbReference>
<comment type="subcellular location">
    <subcellularLocation>
        <location evidence="1">Nucleus</location>
    </subcellularLocation>
</comment>
<proteinExistence type="inferred from homology"/>
<evidence type="ECO:0000313" key="8">
    <source>
        <dbReference type="Proteomes" id="UP001153737"/>
    </source>
</evidence>
<feature type="region of interest" description="Disordered" evidence="4">
    <location>
        <begin position="1050"/>
        <end position="1107"/>
    </location>
</feature>
<feature type="region of interest" description="Disordered" evidence="4">
    <location>
        <begin position="64"/>
        <end position="84"/>
    </location>
</feature>
<feature type="compositionally biased region" description="Basic and acidic residues" evidence="4">
    <location>
        <begin position="1141"/>
        <end position="1153"/>
    </location>
</feature>
<name>A0A9P0DSP2_PHACE</name>
<feature type="region of interest" description="Disordered" evidence="4">
    <location>
        <begin position="1"/>
        <end position="37"/>
    </location>
</feature>
<feature type="compositionally biased region" description="Low complexity" evidence="4">
    <location>
        <begin position="1217"/>
        <end position="1227"/>
    </location>
</feature>
<feature type="domain" description="RRP12 N-terminal HEAT" evidence="6">
    <location>
        <begin position="114"/>
        <end position="370"/>
    </location>
</feature>
<dbReference type="Proteomes" id="UP001153737">
    <property type="component" value="Chromosome 2"/>
</dbReference>
<dbReference type="EMBL" id="OU896708">
    <property type="protein sequence ID" value="CAH1156050.1"/>
    <property type="molecule type" value="Genomic_DNA"/>
</dbReference>
<dbReference type="InterPro" id="IPR052087">
    <property type="entry name" value="RRP12"/>
</dbReference>
<reference evidence="7" key="1">
    <citation type="submission" date="2022-01" db="EMBL/GenBank/DDBJ databases">
        <authorList>
            <person name="King R."/>
        </authorList>
    </citation>
    <scope>NUCLEOTIDE SEQUENCE</scope>
</reference>
<gene>
    <name evidence="7" type="ORF">PHAECO_LOCUS6447</name>
</gene>
<feature type="compositionally biased region" description="Basic residues" evidence="4">
    <location>
        <begin position="1"/>
        <end position="18"/>
    </location>
</feature>
<feature type="compositionally biased region" description="Polar residues" evidence="4">
    <location>
        <begin position="20"/>
        <end position="29"/>
    </location>
</feature>
<dbReference type="Pfam" id="PF25772">
    <property type="entry name" value="HEAT_RRP12_N"/>
    <property type="match status" value="1"/>
</dbReference>
<keyword evidence="8" id="KW-1185">Reference proteome</keyword>
<organism evidence="7 8">
    <name type="scientific">Phaedon cochleariae</name>
    <name type="common">Mustard beetle</name>
    <dbReference type="NCBI Taxonomy" id="80249"/>
    <lineage>
        <taxon>Eukaryota</taxon>
        <taxon>Metazoa</taxon>
        <taxon>Ecdysozoa</taxon>
        <taxon>Arthropoda</taxon>
        <taxon>Hexapoda</taxon>
        <taxon>Insecta</taxon>
        <taxon>Pterygota</taxon>
        <taxon>Neoptera</taxon>
        <taxon>Endopterygota</taxon>
        <taxon>Coleoptera</taxon>
        <taxon>Polyphaga</taxon>
        <taxon>Cucujiformia</taxon>
        <taxon>Chrysomeloidea</taxon>
        <taxon>Chrysomelidae</taxon>
        <taxon>Chrysomelinae</taxon>
        <taxon>Chrysomelini</taxon>
        <taxon>Phaedon</taxon>
    </lineage>
</organism>
<dbReference type="InterPro" id="IPR011989">
    <property type="entry name" value="ARM-like"/>
</dbReference>
<keyword evidence="3" id="KW-0539">Nucleus</keyword>
<sequence>MGKFRSKLKGQSKGKRWPKGQSSSSNPETQKYRDLAKSRFFQENLGPSGLTSDALKKHDAIQTYLPKNDGSTNMEEDTESSHSQSYKTMQSFASEWSDCSNVSFNRFMNVFRADSALHKEMLAILAAITEVIKDNGGTESPTEYYCSLLTTLEQVYNADDRNEEQVTAVLSLLNMSIKTIPEGVLKKNFDDVTLKMLHILKDYAESDNNIIMKSIFGILTVLLKIQELAMWSHGTVKQIFSAILNPFCVHTKPKWRKAAQHSVAVVVNAGCFVKENSPNPAADIAAEFCEQTLETCMGGSSGHVLVSSVQAGQTTILHTLGLMKDIICKFSKPHLKKCCEIILRLMTLNYPLVTSCGLQVLHSLFSDQKAVVAGKLNAQLISALYEYQPSISDVQPTLAWVAVMQQAHVHLADVDVPTAVASLPRMFETLTQLWLSEKTEVMTCATHALDVLLKDSLSTACGSEGSVKQHRSKIEKCIHAIQLGLGYQFNSVWHQVLHVISVLFEVTGAHCGDMLMGLLKSLAELRDSYKFSYNNELEHAVGSAIRSMGPEVVLGVITLKKPNGDLNIDRSWLLPVLKENIKYSTLAYFMEGILPLALFCHRRSVQLAESNDGIGAHSSELLYLQLWNLLPCFCNHPTDIKDNFKTVAKVMGSAISDKKELRLAVMASLRKLIFSAKESEKPEDLQELSRFDKNYLPILFNVYTTKPIGSDEEGQRLAALETIKLYLTIARPELTSQLFTHALERLNSSSDEPEDHFIKESILDLIRALVPYQNCDTVNTLYEQCVKCLPEIKNSKEQKKAYRLLEEICGSEADGCKEFVKKNRKEVQRLLTKSLSTAAVSSKGARLRCLNYLVKAQPQMDHESKLIKSVIPEAVLCCKDINEKCRATAYELLNTIGTRLMEQDKMQEFVTMVVAGLAGSPQLMSCTVLALSSILHNFSGALGMDNIKFLLGNICTLMASPTREIVASCLSFLKVYYTTLPTPMVASSLESMMSALTNMTEDCKRHFRLKIRDILDRLVRKFGSESLTPFVPATDTVMYKKLRNLRKSIARKKRNKNADRGRESSDEEEFTVKAKPKSVEEILADSDSEFEDMETDEPKVKGRKQSKTWIEEDVDSIIDFTDPTVSSKIRATKPGQSLEPTAEKKKPEKDRGFKTSSDGRLIIKDLQSSDSETDTKKKKKKNKLSFNSDDSDTEDDTQSTAETLLLTDRKRKRDTSSVKSGFSAASSQPPMKYKTGGVGIHRPTGAASTSSVHSGYSGNPGSEFRSKKATGDVKKKGKMDPYAYMPLQRSTLNKRKKHKIAGQYKNIVKAAKLGAVKGAKAKRMFKKK</sequence>
<feature type="compositionally biased region" description="Acidic residues" evidence="4">
    <location>
        <begin position="1082"/>
        <end position="1095"/>
    </location>
</feature>
<evidence type="ECO:0000256" key="4">
    <source>
        <dbReference type="SAM" id="MobiDB-lite"/>
    </source>
</evidence>
<feature type="domain" description="RRP12 HEAT" evidence="5">
    <location>
        <begin position="436"/>
        <end position="706"/>
    </location>
</feature>
<evidence type="ECO:0000256" key="3">
    <source>
        <dbReference type="ARBA" id="ARBA00023242"/>
    </source>
</evidence>
<protein>
    <recommendedName>
        <fullName evidence="9">RRP12-like protein</fullName>
    </recommendedName>
</protein>
<feature type="compositionally biased region" description="Polar residues" evidence="4">
    <location>
        <begin position="1246"/>
        <end position="1260"/>
    </location>
</feature>
<dbReference type="PANTHER" id="PTHR48287">
    <property type="entry name" value="ARM REPEAT SUPERFAMILY PROTEIN"/>
    <property type="match status" value="1"/>
</dbReference>
<evidence type="ECO:0000259" key="5">
    <source>
        <dbReference type="Pfam" id="PF08161"/>
    </source>
</evidence>
<accession>A0A9P0DSP2</accession>
<evidence type="ECO:0008006" key="9">
    <source>
        <dbReference type="Google" id="ProtNLM"/>
    </source>
</evidence>
<dbReference type="InterPro" id="IPR012978">
    <property type="entry name" value="HEAT_RRP12"/>
</dbReference>
<dbReference type="OrthoDB" id="2192888at2759"/>
<evidence type="ECO:0000256" key="2">
    <source>
        <dbReference type="ARBA" id="ARBA00007690"/>
    </source>
</evidence>
<feature type="region of interest" description="Disordered" evidence="4">
    <location>
        <begin position="1125"/>
        <end position="1282"/>
    </location>
</feature>
<comment type="similarity">
    <text evidence="2">Belongs to the RRP12 family.</text>
</comment>
<dbReference type="InterPro" id="IPR057860">
    <property type="entry name" value="HEAT_RRP12_N"/>
</dbReference>
<evidence type="ECO:0000256" key="1">
    <source>
        <dbReference type="ARBA" id="ARBA00004123"/>
    </source>
</evidence>
<dbReference type="Pfam" id="PF08161">
    <property type="entry name" value="RRP12_HEAT"/>
    <property type="match status" value="1"/>
</dbReference>
<dbReference type="SUPFAM" id="SSF48371">
    <property type="entry name" value="ARM repeat"/>
    <property type="match status" value="1"/>
</dbReference>
<feature type="compositionally biased region" description="Basic and acidic residues" evidence="4">
    <location>
        <begin position="1264"/>
        <end position="1274"/>
    </location>
</feature>
<dbReference type="Gene3D" id="1.25.10.10">
    <property type="entry name" value="Leucine-rich Repeat Variant"/>
    <property type="match status" value="1"/>
</dbReference>
<evidence type="ECO:0000259" key="6">
    <source>
        <dbReference type="Pfam" id="PF25772"/>
    </source>
</evidence>
<feature type="compositionally biased region" description="Polar residues" evidence="4">
    <location>
        <begin position="1125"/>
        <end position="1139"/>
    </location>
</feature>
<dbReference type="PANTHER" id="PTHR48287:SF1">
    <property type="entry name" value="ARM REPEAT SUPERFAMILY PROTEIN"/>
    <property type="match status" value="1"/>
</dbReference>
<evidence type="ECO:0000313" key="7">
    <source>
        <dbReference type="EMBL" id="CAH1156050.1"/>
    </source>
</evidence>
<reference evidence="7" key="2">
    <citation type="submission" date="2022-10" db="EMBL/GenBank/DDBJ databases">
        <authorList>
            <consortium name="ENA_rothamsted_submissions"/>
            <consortium name="culmorum"/>
            <person name="King R."/>
        </authorList>
    </citation>
    <scope>NUCLEOTIDE SEQUENCE</scope>
</reference>